<organism evidence="1 2">
    <name type="scientific">Brevibacterium linens</name>
    <dbReference type="NCBI Taxonomy" id="1703"/>
    <lineage>
        <taxon>Bacteria</taxon>
        <taxon>Bacillati</taxon>
        <taxon>Actinomycetota</taxon>
        <taxon>Actinomycetes</taxon>
        <taxon>Micrococcales</taxon>
        <taxon>Brevibacteriaceae</taxon>
        <taxon>Brevibacterium</taxon>
    </lineage>
</organism>
<dbReference type="STRING" id="1703.BLSMQ_2125"/>
<dbReference type="AlphaFoldDB" id="A0A0B9AD22"/>
<keyword evidence="2" id="KW-1185">Reference proteome</keyword>
<dbReference type="CDD" id="cd07040">
    <property type="entry name" value="HP"/>
    <property type="match status" value="1"/>
</dbReference>
<reference evidence="1 2" key="1">
    <citation type="submission" date="2014-11" db="EMBL/GenBank/DDBJ databases">
        <title>Draft Genome Sequence of Brevibacterium linens AE038-8.</title>
        <authorList>
            <person name="Maizel D."/>
            <person name="Utturkar S.M."/>
            <person name="Brown S.D."/>
            <person name="Ferrero M."/>
            <person name="Rosen B.P."/>
        </authorList>
    </citation>
    <scope>NUCLEOTIDE SEQUENCE [LARGE SCALE GENOMIC DNA]</scope>
    <source>
        <strain evidence="1 2">AE038-8</strain>
    </source>
</reference>
<dbReference type="PATRIC" id="fig|1703.6.peg.843"/>
<evidence type="ECO:0000313" key="1">
    <source>
        <dbReference type="EMBL" id="KHS53470.1"/>
    </source>
</evidence>
<evidence type="ECO:0000313" key="2">
    <source>
        <dbReference type="Proteomes" id="UP000031488"/>
    </source>
</evidence>
<dbReference type="Proteomes" id="UP000031488">
    <property type="component" value="Unassembled WGS sequence"/>
</dbReference>
<name>A0A0B9AD22_BRELN</name>
<sequence>MPVLILARHAKAEPDGPTDFERSLNSKGLAQAVEAGAEIAERWSPDVAIASAARRTVQTGQAVVEAVNRAHGGTLDEPGELTLREDPSLYAGSVDDWLDAINSIPADAQCAYIVGHQPTVSEVVGHLNPEGGVPDAFRPSSIAVFDLESWDVEPGQYPAPQIRVFHGV</sequence>
<dbReference type="RefSeq" id="WP_039207540.1">
    <property type="nucleotide sequence ID" value="NZ_JTJZ01000015.1"/>
</dbReference>
<dbReference type="Pfam" id="PF00300">
    <property type="entry name" value="His_Phos_1"/>
    <property type="match status" value="1"/>
</dbReference>
<dbReference type="InterPro" id="IPR013078">
    <property type="entry name" value="His_Pase_superF_clade-1"/>
</dbReference>
<proteinExistence type="predicted"/>
<dbReference type="EMBL" id="JTJZ01000015">
    <property type="protein sequence ID" value="KHS53470.1"/>
    <property type="molecule type" value="Genomic_DNA"/>
</dbReference>
<dbReference type="OrthoDB" id="9810154at2"/>
<accession>A0A0B9AD22</accession>
<dbReference type="InterPro" id="IPR029033">
    <property type="entry name" value="His_PPase_superfam"/>
</dbReference>
<gene>
    <name evidence="1" type="ORF">AE0388_0958</name>
</gene>
<dbReference type="SUPFAM" id="SSF53254">
    <property type="entry name" value="Phosphoglycerate mutase-like"/>
    <property type="match status" value="1"/>
</dbReference>
<dbReference type="Gene3D" id="3.40.50.1240">
    <property type="entry name" value="Phosphoglycerate mutase-like"/>
    <property type="match status" value="1"/>
</dbReference>
<comment type="caution">
    <text evidence="1">The sequence shown here is derived from an EMBL/GenBank/DDBJ whole genome shotgun (WGS) entry which is preliminary data.</text>
</comment>
<protein>
    <submittedName>
        <fullName evidence="1">Putative phosphohistidine phosphatase, SixA</fullName>
    </submittedName>
</protein>